<gene>
    <name evidence="1" type="ORF">QAD02_011427</name>
</gene>
<protein>
    <submittedName>
        <fullName evidence="1">Uncharacterized protein</fullName>
    </submittedName>
</protein>
<dbReference type="Proteomes" id="UP001239111">
    <property type="component" value="Chromosome 2"/>
</dbReference>
<evidence type="ECO:0000313" key="2">
    <source>
        <dbReference type="Proteomes" id="UP001239111"/>
    </source>
</evidence>
<comment type="caution">
    <text evidence="1">The sequence shown here is derived from an EMBL/GenBank/DDBJ whole genome shotgun (WGS) entry which is preliminary data.</text>
</comment>
<reference evidence="1" key="1">
    <citation type="submission" date="2023-04" db="EMBL/GenBank/DDBJ databases">
        <title>A chromosome-level genome assembly of the parasitoid wasp Eretmocerus hayati.</title>
        <authorList>
            <person name="Zhong Y."/>
            <person name="Liu S."/>
            <person name="Liu Y."/>
        </authorList>
    </citation>
    <scope>NUCLEOTIDE SEQUENCE</scope>
    <source>
        <strain evidence="1">ZJU_SS_LIU_2023</strain>
    </source>
</reference>
<sequence length="610" mass="69846">MSSTNNKNRSANHCYGNDQIVVVEDDIVDLDHSGSSAISGEKSFICSFFHEYIKNNVVRVSDVYAVFKEINTDLHMKKIDILAYLLQTDKFKVLNRNQTSAPESFTPEKISPETNMQSLSSIHQETPALIDDVYDSLVNDEDCNDKPPHQSNDSLEEVRAPPSRYSWCNREEATQEPTVSNPLIQKLVEKISSLEDQIKNKDTVISLFDNERGALAKKLEMCDVLHEHLNDLQIKYNILLEENIGMKEEISELKFSKRKLEMMKTAESQTKGKNDVMKNFQTEMKILSDRIKLEYEQKLEKKLKDMKEKFDLIEKTRMAQLFNDILKNLFSSNRNIIVGQCDQAVLAVEVLETVNQWFEETLCSKNFIDTSKWQSRLRMLQKIIKEYEDQYDWLLQQDAKSIAQLELPHIPDPPPEKLGETIKNALAAFYMNQCQVLDAALNAAPDTKMNPINTSPLVGPVKDCWENHRVEWPKPPAIRNGPRNESVPEIELSRYELQDEARALPEYMIKTGGGDGLDATDQNFRGISTPPPDRRPESDICWNCYSSNHVTDDCDQARRMFCSGCGTTDCTIKSCPTCNVNGFNGTKPKQPKSRIHRRSRSRRNSSAREN</sequence>
<accession>A0ACC2NYF9</accession>
<organism evidence="1 2">
    <name type="scientific">Eretmocerus hayati</name>
    <dbReference type="NCBI Taxonomy" id="131215"/>
    <lineage>
        <taxon>Eukaryota</taxon>
        <taxon>Metazoa</taxon>
        <taxon>Ecdysozoa</taxon>
        <taxon>Arthropoda</taxon>
        <taxon>Hexapoda</taxon>
        <taxon>Insecta</taxon>
        <taxon>Pterygota</taxon>
        <taxon>Neoptera</taxon>
        <taxon>Endopterygota</taxon>
        <taxon>Hymenoptera</taxon>
        <taxon>Apocrita</taxon>
        <taxon>Proctotrupomorpha</taxon>
        <taxon>Chalcidoidea</taxon>
        <taxon>Aphelinidae</taxon>
        <taxon>Aphelininae</taxon>
        <taxon>Eretmocerus</taxon>
    </lineage>
</organism>
<proteinExistence type="predicted"/>
<evidence type="ECO:0000313" key="1">
    <source>
        <dbReference type="EMBL" id="KAJ8675641.1"/>
    </source>
</evidence>
<keyword evidence="2" id="KW-1185">Reference proteome</keyword>
<name>A0ACC2NYF9_9HYME</name>
<dbReference type="EMBL" id="CM056742">
    <property type="protein sequence ID" value="KAJ8675641.1"/>
    <property type="molecule type" value="Genomic_DNA"/>
</dbReference>